<evidence type="ECO:0000313" key="4">
    <source>
        <dbReference type="Proteomes" id="UP000266673"/>
    </source>
</evidence>
<keyword evidence="3" id="KW-0808">Transferase</keyword>
<proteinExistence type="predicted"/>
<evidence type="ECO:0000259" key="2">
    <source>
        <dbReference type="PROSITE" id="PS50011"/>
    </source>
</evidence>
<feature type="binding site" evidence="1">
    <location>
        <position position="150"/>
    </location>
    <ligand>
        <name>ATP</name>
        <dbReference type="ChEBI" id="CHEBI:30616"/>
    </ligand>
</feature>
<dbReference type="Proteomes" id="UP000266673">
    <property type="component" value="Unassembled WGS sequence"/>
</dbReference>
<sequence>MIYILFKFTNQIEIERDVTKIYGITQLTTTGEYMMVYENAISNYDNDNFAFKRNYWNGKCTNCSRFNTSTNWCQSCDPFIKTREWTSGNKDIDDCIKEFQLNATEHKKAIEWIPFEKLNVINEIGKGGFGTVYLANWQQNISHSTKVALKTLPGSKKNSNDFLKEFRNHMHCRLSGSRLEIYGLTQNTETKEYMMVIQYANKGDLHNYLKLNFEEIIWEDKLSLLIDISKDLIKIHQAGYIHCDLHCGNIL</sequence>
<dbReference type="STRING" id="44941.A0A397VNC4"/>
<dbReference type="InterPro" id="IPR051681">
    <property type="entry name" value="Ser/Thr_Kinases-Pseudokinases"/>
</dbReference>
<dbReference type="OrthoDB" id="4062651at2759"/>
<organism evidence="3 4">
    <name type="scientific">Gigaspora rosea</name>
    <dbReference type="NCBI Taxonomy" id="44941"/>
    <lineage>
        <taxon>Eukaryota</taxon>
        <taxon>Fungi</taxon>
        <taxon>Fungi incertae sedis</taxon>
        <taxon>Mucoromycota</taxon>
        <taxon>Glomeromycotina</taxon>
        <taxon>Glomeromycetes</taxon>
        <taxon>Diversisporales</taxon>
        <taxon>Gigasporaceae</taxon>
        <taxon>Gigaspora</taxon>
    </lineage>
</organism>
<comment type="caution">
    <text evidence="3">The sequence shown here is derived from an EMBL/GenBank/DDBJ whole genome shotgun (WGS) entry which is preliminary data.</text>
</comment>
<name>A0A397VNC4_9GLOM</name>
<dbReference type="GO" id="GO:0005524">
    <property type="term" value="F:ATP binding"/>
    <property type="evidence" value="ECO:0007669"/>
    <property type="project" value="UniProtKB-UniRule"/>
</dbReference>
<dbReference type="GO" id="GO:0004674">
    <property type="term" value="F:protein serine/threonine kinase activity"/>
    <property type="evidence" value="ECO:0007669"/>
    <property type="project" value="TreeGrafter"/>
</dbReference>
<dbReference type="InterPro" id="IPR011009">
    <property type="entry name" value="Kinase-like_dom_sf"/>
</dbReference>
<keyword evidence="4" id="KW-1185">Reference proteome</keyword>
<dbReference type="Pfam" id="PF07714">
    <property type="entry name" value="PK_Tyr_Ser-Thr"/>
    <property type="match status" value="1"/>
</dbReference>
<protein>
    <submittedName>
        <fullName evidence="3">Kinase-like domain-containing protein</fullName>
    </submittedName>
</protein>
<dbReference type="PROSITE" id="PS00107">
    <property type="entry name" value="PROTEIN_KINASE_ATP"/>
    <property type="match status" value="1"/>
</dbReference>
<dbReference type="Gene3D" id="1.10.510.10">
    <property type="entry name" value="Transferase(Phosphotransferase) domain 1"/>
    <property type="match status" value="1"/>
</dbReference>
<dbReference type="PANTHER" id="PTHR44329">
    <property type="entry name" value="SERINE/THREONINE-PROTEIN KINASE TNNI3K-RELATED"/>
    <property type="match status" value="1"/>
</dbReference>
<keyword evidence="1" id="KW-0067">ATP-binding</keyword>
<keyword evidence="1" id="KW-0547">Nucleotide-binding</keyword>
<keyword evidence="3" id="KW-0418">Kinase</keyword>
<dbReference type="AlphaFoldDB" id="A0A397VNC4"/>
<dbReference type="InterPro" id="IPR000719">
    <property type="entry name" value="Prot_kinase_dom"/>
</dbReference>
<accession>A0A397VNC4</accession>
<feature type="domain" description="Protein kinase" evidence="2">
    <location>
        <begin position="118"/>
        <end position="251"/>
    </location>
</feature>
<dbReference type="InterPro" id="IPR017441">
    <property type="entry name" value="Protein_kinase_ATP_BS"/>
</dbReference>
<dbReference type="InterPro" id="IPR001245">
    <property type="entry name" value="Ser-Thr/Tyr_kinase_cat_dom"/>
</dbReference>
<dbReference type="SUPFAM" id="SSF56112">
    <property type="entry name" value="Protein kinase-like (PK-like)"/>
    <property type="match status" value="1"/>
</dbReference>
<evidence type="ECO:0000313" key="3">
    <source>
        <dbReference type="EMBL" id="RIB23388.1"/>
    </source>
</evidence>
<gene>
    <name evidence="3" type="ORF">C2G38_860803</name>
</gene>
<dbReference type="PROSITE" id="PS50011">
    <property type="entry name" value="PROTEIN_KINASE_DOM"/>
    <property type="match status" value="1"/>
</dbReference>
<reference evidence="3 4" key="1">
    <citation type="submission" date="2018-06" db="EMBL/GenBank/DDBJ databases">
        <title>Comparative genomics reveals the genomic features of Rhizophagus irregularis, R. cerebriforme, R. diaphanum and Gigaspora rosea, and their symbiotic lifestyle signature.</title>
        <authorList>
            <person name="Morin E."/>
            <person name="San Clemente H."/>
            <person name="Chen E.C.H."/>
            <person name="De La Providencia I."/>
            <person name="Hainaut M."/>
            <person name="Kuo A."/>
            <person name="Kohler A."/>
            <person name="Murat C."/>
            <person name="Tang N."/>
            <person name="Roy S."/>
            <person name="Loubradou J."/>
            <person name="Henrissat B."/>
            <person name="Grigoriev I.V."/>
            <person name="Corradi N."/>
            <person name="Roux C."/>
            <person name="Martin F.M."/>
        </authorList>
    </citation>
    <scope>NUCLEOTIDE SEQUENCE [LARGE SCALE GENOMIC DNA]</scope>
    <source>
        <strain evidence="3 4">DAOM 194757</strain>
    </source>
</reference>
<evidence type="ECO:0000256" key="1">
    <source>
        <dbReference type="PROSITE-ProRule" id="PRU10141"/>
    </source>
</evidence>
<dbReference type="EMBL" id="QKWP01000264">
    <property type="protein sequence ID" value="RIB23388.1"/>
    <property type="molecule type" value="Genomic_DNA"/>
</dbReference>